<dbReference type="AlphaFoldDB" id="A0A498IBE9"/>
<dbReference type="Proteomes" id="UP000290289">
    <property type="component" value="Chromosome 12"/>
</dbReference>
<feature type="compositionally biased region" description="Basic and acidic residues" evidence="2">
    <location>
        <begin position="1075"/>
        <end position="1087"/>
    </location>
</feature>
<feature type="domain" description="RRP12 N-terminal HEAT" evidence="4">
    <location>
        <begin position="11"/>
        <end position="283"/>
    </location>
</feature>
<dbReference type="Pfam" id="PF08161">
    <property type="entry name" value="RRP12_HEAT"/>
    <property type="match status" value="1"/>
</dbReference>
<name>A0A498IBE9_MALDO</name>
<dbReference type="PANTHER" id="PTHR48412:SF1">
    <property type="entry name" value="ARM REPEAT SUPERFAMILY PROTEIN"/>
    <property type="match status" value="1"/>
</dbReference>
<accession>A0A498IBE9</accession>
<keyword evidence="6" id="KW-1185">Reference proteome</keyword>
<feature type="domain" description="RRP12 HEAT" evidence="3">
    <location>
        <begin position="354"/>
        <end position="655"/>
    </location>
</feature>
<dbReference type="SUPFAM" id="SSF48371">
    <property type="entry name" value="ARM repeat"/>
    <property type="match status" value="1"/>
</dbReference>
<dbReference type="PANTHER" id="PTHR48412">
    <property type="entry name" value="ARM REPEAT SUPERFAMILY PROTEIN"/>
    <property type="match status" value="1"/>
</dbReference>
<comment type="caution">
    <text evidence="5">The sequence shown here is derived from an EMBL/GenBank/DDBJ whole genome shotgun (WGS) entry which is preliminary data.</text>
</comment>
<dbReference type="Pfam" id="PF25772">
    <property type="entry name" value="HEAT_RRP12_N"/>
    <property type="match status" value="1"/>
</dbReference>
<dbReference type="STRING" id="3750.A0A498IBE9"/>
<reference evidence="5 6" key="1">
    <citation type="submission" date="2018-10" db="EMBL/GenBank/DDBJ databases">
        <title>A high-quality apple genome assembly.</title>
        <authorList>
            <person name="Hu J."/>
        </authorList>
    </citation>
    <scope>NUCLEOTIDE SEQUENCE [LARGE SCALE GENOMIC DNA]</scope>
    <source>
        <strain evidence="6">cv. HFTH1</strain>
        <tissue evidence="5">Young leaf</tissue>
    </source>
</reference>
<feature type="compositionally biased region" description="Basic and acidic residues" evidence="2">
    <location>
        <begin position="1119"/>
        <end position="1143"/>
    </location>
</feature>
<evidence type="ECO:0000259" key="4">
    <source>
        <dbReference type="Pfam" id="PF25772"/>
    </source>
</evidence>
<comment type="similarity">
    <text evidence="1">Belongs to the RRP12 family.</text>
</comment>
<dbReference type="EMBL" id="RDQH01000338">
    <property type="protein sequence ID" value="RXH81088.1"/>
    <property type="molecule type" value="Genomic_DNA"/>
</dbReference>
<dbReference type="InterPro" id="IPR016024">
    <property type="entry name" value="ARM-type_fold"/>
</dbReference>
<proteinExistence type="inferred from homology"/>
<dbReference type="InterPro" id="IPR012978">
    <property type="entry name" value="HEAT_RRP12"/>
</dbReference>
<feature type="compositionally biased region" description="Polar residues" evidence="2">
    <location>
        <begin position="1096"/>
        <end position="1105"/>
    </location>
</feature>
<evidence type="ECO:0000256" key="1">
    <source>
        <dbReference type="ARBA" id="ARBA00007690"/>
    </source>
</evidence>
<evidence type="ECO:0000259" key="3">
    <source>
        <dbReference type="Pfam" id="PF08161"/>
    </source>
</evidence>
<gene>
    <name evidence="5" type="ORF">DVH24_005002</name>
</gene>
<evidence type="ECO:0000256" key="2">
    <source>
        <dbReference type="SAM" id="MobiDB-lite"/>
    </source>
</evidence>
<evidence type="ECO:0000313" key="5">
    <source>
        <dbReference type="EMBL" id="RXH81088.1"/>
    </source>
</evidence>
<feature type="compositionally biased region" description="Basic and acidic residues" evidence="2">
    <location>
        <begin position="1152"/>
        <end position="1163"/>
    </location>
</feature>
<protein>
    <submittedName>
        <fullName evidence="5">Uncharacterized protein</fullName>
    </submittedName>
</protein>
<dbReference type="InterPro" id="IPR011989">
    <property type="entry name" value="ARM-like"/>
</dbReference>
<evidence type="ECO:0000313" key="6">
    <source>
        <dbReference type="Proteomes" id="UP000290289"/>
    </source>
</evidence>
<organism evidence="5 6">
    <name type="scientific">Malus domestica</name>
    <name type="common">Apple</name>
    <name type="synonym">Pyrus malus</name>
    <dbReference type="NCBI Taxonomy" id="3750"/>
    <lineage>
        <taxon>Eukaryota</taxon>
        <taxon>Viridiplantae</taxon>
        <taxon>Streptophyta</taxon>
        <taxon>Embryophyta</taxon>
        <taxon>Tracheophyta</taxon>
        <taxon>Spermatophyta</taxon>
        <taxon>Magnoliopsida</taxon>
        <taxon>eudicotyledons</taxon>
        <taxon>Gunneridae</taxon>
        <taxon>Pentapetalae</taxon>
        <taxon>rosids</taxon>
        <taxon>fabids</taxon>
        <taxon>Rosales</taxon>
        <taxon>Rosaceae</taxon>
        <taxon>Amygdaloideae</taxon>
        <taxon>Maleae</taxon>
        <taxon>Malus</taxon>
    </lineage>
</organism>
<dbReference type="InterPro" id="IPR057860">
    <property type="entry name" value="HEAT_RRP12_N"/>
</dbReference>
<dbReference type="Gene3D" id="1.25.10.10">
    <property type="entry name" value="Leucine-rich Repeat Variant"/>
    <property type="match status" value="1"/>
</dbReference>
<sequence length="1272" mass="140337">MDEDHHHDLDAVEPFNDVADICQQLMDRYKKSSAPQHRHLLATAAAMRAILAAESLPLTPPAYFAATISSIDDMSSSASQTLEPTATAALLSFLAMVLPLVPPGSVSSAKAGEAVSMLMGLLKREEELSMPAVRALVKCLGVLVGFCDLEDWGSIKLGLETLLKFSVDRRPKVRKCSQDCLENVFKSLQSRTVIKEVSKLILSKLKGYMPLAVELSASQTSDGPKNLEVLHMLNVVKLTIPFLSKKVGSKLLSEINELVVSRFSTLTRHVLQIIETLFESSRANAIVSETEATIASLASYVSLGDEVPSDTVMLAATLLKSSLFILHAGESTSWINSLPLVCSSVAGLLTSEASTASHASDILKELISQFVDQKSLLVGESQPSDDEAQETMKASALISICTAFEDALRTCKGVPNEHLLGVISALFLKLGGISYVYMRNILLNLANSMTLASGDKSNTDHLQKCIGTAVIAIGPERILELVPISLNASDFTCSNIWLVPILKDYVVGASLGYYMEHIMPLANSFCRASGKVKKSITSQDLQARARDLLGLLPAFCNLPTDICQKFRPLAEILVTFLKDSLMHENIAVALQVLVNQNKSVLDQKDGAGDMKSYAVNKSLLEFGNLPTYSKKTATRNIKALTSCSSELLIALTDLFLYSPPEKRLYLKDAIGCLASVTDSSNAKKIFISLLQKFQFKDSRHELGKLESQTDASAGEEEHNLSTREKDALRCVMMELASSFVKGANEDLIDLIYTFAKDTLLNDDEIAIYEAYHTLSRILEEHDWFCSSQFAELIDLLLGLRSPVDIISLRSRFASFQTLMIHTLKIDSEVENSKSFLILNEIILKLKDAKDEAVREAAYDVLLKISVSLRDPSCVSSDGPYQKLINMIMGYLTGASPHIKSGAVSVLSVLVYKDTDICLSMPDLVPSILSLLQGKALEVIKAVLGFVKVLVSCLETRPLQRLLPDIVNAVLPWSPVSRHHFRSKARTDLAIMLLVPGQMHTHIYVTVIIEILLRKCGTASVQFATPDKYKGFLKGIVESRHNKKSSKEVAATDIDTGNADTTTNRTEDKKRKRFGKPHEKNGSMEHREMKRLKRHIPNNQRTNDLHTSGGDGFKWTNKGRQSDGVKLNKDESERSGKTNKEKYSKGPASGFKRKTDSTNTRKDAAAMPRPHTSSKSFKHKKRSSFSFRSSDYWVHMTLQGFQSPADSKSQFFGELSLRQDQIFQKRFHAFILDEFPLGHDRYATPRFAHSPSCALTYDLSPLPSTSILPSTKH</sequence>
<feature type="region of interest" description="Disordered" evidence="2">
    <location>
        <begin position="1042"/>
        <end position="1179"/>
    </location>
</feature>